<dbReference type="CDD" id="cd19090">
    <property type="entry name" value="AKR_AKR15A-like"/>
    <property type="match status" value="1"/>
</dbReference>
<dbReference type="EMBL" id="CP134536">
    <property type="protein sequence ID" value="WNH11922.1"/>
    <property type="molecule type" value="Genomic_DNA"/>
</dbReference>
<evidence type="ECO:0000313" key="2">
    <source>
        <dbReference type="EMBL" id="WNH11922.1"/>
    </source>
</evidence>
<dbReference type="InterPro" id="IPR036812">
    <property type="entry name" value="NAD(P)_OxRdtase_dom_sf"/>
</dbReference>
<accession>A0ABY9Y105</accession>
<evidence type="ECO:0000313" key="3">
    <source>
        <dbReference type="Proteomes" id="UP001303407"/>
    </source>
</evidence>
<evidence type="ECO:0000259" key="1">
    <source>
        <dbReference type="Pfam" id="PF00248"/>
    </source>
</evidence>
<dbReference type="PANTHER" id="PTHR42686">
    <property type="entry name" value="GH17980P-RELATED"/>
    <property type="match status" value="1"/>
</dbReference>
<organism evidence="2 3">
    <name type="scientific">Thalassobellus suaedae</name>
    <dbReference type="NCBI Taxonomy" id="3074124"/>
    <lineage>
        <taxon>Bacteria</taxon>
        <taxon>Pseudomonadati</taxon>
        <taxon>Bacteroidota</taxon>
        <taxon>Flavobacteriia</taxon>
        <taxon>Flavobacteriales</taxon>
        <taxon>Flavobacteriaceae</taxon>
        <taxon>Thalassobellus</taxon>
    </lineage>
</organism>
<dbReference type="Proteomes" id="UP001303407">
    <property type="component" value="Chromosome"/>
</dbReference>
<name>A0ABY9Y105_9FLAO</name>
<dbReference type="InterPro" id="IPR023210">
    <property type="entry name" value="NADP_OxRdtase_dom"/>
</dbReference>
<dbReference type="InterPro" id="IPR020471">
    <property type="entry name" value="AKR"/>
</dbReference>
<dbReference type="SUPFAM" id="SSF51430">
    <property type="entry name" value="NAD(P)-linked oxidoreductase"/>
    <property type="match status" value="1"/>
</dbReference>
<dbReference type="RefSeq" id="WP_415861902.1">
    <property type="nucleotide sequence ID" value="NZ_CP134536.1"/>
</dbReference>
<protein>
    <submittedName>
        <fullName evidence="2">Aldo/keto reductase</fullName>
    </submittedName>
</protein>
<dbReference type="Pfam" id="PF00248">
    <property type="entry name" value="Aldo_ket_red"/>
    <property type="match status" value="1"/>
</dbReference>
<sequence length="315" mass="35543">MSTKPTYIKGDHKKSKFFNNQSRLVCGCSGLGGVWRPIEEKDAVVTLMYALEHGVSVFDTAPSYNRSQEFLGKALEQWSGKKPIISTKVGRLNADKADEFIIDYSPKTMRKSVYESLHVLGIDTIDLLFLHEPHLVPVEKMDEIMECLNSLKKEGLVKSLGIGGNPIDRFYPHMIKENFDVLSGFLKLDACNLTGFNKDIPQIQKENIGYYAASALHMGLLGRRLEQYSNERPNNEWITNLDVDTALKINDIAKANHIPLSRLALRYVFSIEEADRVVVGPTTKDQLIDLLDAWEEGKLPEAIFNDITDTVLNLR</sequence>
<reference evidence="2 3" key="1">
    <citation type="submission" date="2023-09" db="EMBL/GenBank/DDBJ databases">
        <title>Thalassobella suaedae gen. nov., sp. nov., a marine bacterium of the family Flavobacteriaceae isolated from a halophyte Suaeda japonica.</title>
        <authorList>
            <person name="Lee S.Y."/>
            <person name="Hwang C.Y."/>
        </authorList>
    </citation>
    <scope>NUCLEOTIDE SEQUENCE [LARGE SCALE GENOMIC DNA]</scope>
    <source>
        <strain evidence="2 3">HL-DH10</strain>
    </source>
</reference>
<gene>
    <name evidence="2" type="ORF">RHP49_13565</name>
</gene>
<dbReference type="Gene3D" id="3.20.20.100">
    <property type="entry name" value="NADP-dependent oxidoreductase domain"/>
    <property type="match status" value="1"/>
</dbReference>
<keyword evidence="3" id="KW-1185">Reference proteome</keyword>
<feature type="domain" description="NADP-dependent oxidoreductase" evidence="1">
    <location>
        <begin position="23"/>
        <end position="308"/>
    </location>
</feature>
<dbReference type="PRINTS" id="PR00069">
    <property type="entry name" value="ALDKETRDTASE"/>
</dbReference>
<proteinExistence type="predicted"/>
<dbReference type="PANTHER" id="PTHR42686:SF1">
    <property type="entry name" value="GH17980P-RELATED"/>
    <property type="match status" value="1"/>
</dbReference>